<protein>
    <submittedName>
        <fullName evidence="2">PilZ domain-containing protein</fullName>
    </submittedName>
</protein>
<name>A0A853JGN0_9GAMM</name>
<dbReference type="Pfam" id="PF16823">
    <property type="entry name" value="tPilZ"/>
    <property type="match status" value="1"/>
</dbReference>
<evidence type="ECO:0000313" key="2">
    <source>
        <dbReference type="EMBL" id="NZA27904.1"/>
    </source>
</evidence>
<evidence type="ECO:0000313" key="3">
    <source>
        <dbReference type="Proteomes" id="UP000578091"/>
    </source>
</evidence>
<dbReference type="EMBL" id="JACCKA010000087">
    <property type="protein sequence ID" value="NZA27904.1"/>
    <property type="molecule type" value="Genomic_DNA"/>
</dbReference>
<proteinExistence type="predicted"/>
<comment type="caution">
    <text evidence="2">The sequence shown here is derived from an EMBL/GenBank/DDBJ whole genome shotgun (WGS) entry which is preliminary data.</text>
</comment>
<dbReference type="AlphaFoldDB" id="A0A853JGN0"/>
<reference evidence="2 3" key="1">
    <citation type="submission" date="2020-07" db="EMBL/GenBank/DDBJ databases">
        <title>Luteimonas sp. SJ-92.</title>
        <authorList>
            <person name="Huang X.-X."/>
            <person name="Xu L."/>
            <person name="Sun J.-Q."/>
        </authorList>
    </citation>
    <scope>NUCLEOTIDE SEQUENCE [LARGE SCALE GENOMIC DNA]</scope>
    <source>
        <strain evidence="2 3">SJ-92</strain>
    </source>
</reference>
<accession>A0A853JGN0</accession>
<gene>
    <name evidence="2" type="ORF">H0E84_16110</name>
</gene>
<organism evidence="2 3">
    <name type="scientific">Luteimonas salinisoli</name>
    <dbReference type="NCBI Taxonomy" id="2752307"/>
    <lineage>
        <taxon>Bacteria</taxon>
        <taxon>Pseudomonadati</taxon>
        <taxon>Pseudomonadota</taxon>
        <taxon>Gammaproteobacteria</taxon>
        <taxon>Lysobacterales</taxon>
        <taxon>Lysobacteraceae</taxon>
        <taxon>Luteimonas</taxon>
    </lineage>
</organism>
<keyword evidence="3" id="KW-1185">Reference proteome</keyword>
<feature type="domain" description="Cyclic di-GMP receptor atypical PilZ" evidence="1">
    <location>
        <begin position="46"/>
        <end position="189"/>
    </location>
</feature>
<sequence>MNANGVSAVQAEQDLFGDALSCELYLPAQLVPGPAPGRLPQAEALLAGLAQVEDLRKDDSGEERGELPLLAQRMDAKLDLMLMLIGRMVSRSSDALPLRALRWSHRGARLDAPARSGIAAGDAGVLHLQPSEWLPDHLELPVAVLAETAADGGMQRVWLRFGEFPAGLSDALEKHLFRLHRKQIAASRR</sequence>
<dbReference type="Proteomes" id="UP000578091">
    <property type="component" value="Unassembled WGS sequence"/>
</dbReference>
<dbReference type="InterPro" id="IPR031800">
    <property type="entry name" value="PilZ_atypical"/>
</dbReference>
<evidence type="ECO:0000259" key="1">
    <source>
        <dbReference type="Pfam" id="PF16823"/>
    </source>
</evidence>
<dbReference type="RefSeq" id="WP_180679794.1">
    <property type="nucleotide sequence ID" value="NZ_JACCKA010000087.1"/>
</dbReference>